<gene>
    <name evidence="2" type="ORF">DMH04_13210</name>
</gene>
<reference evidence="2 3" key="1">
    <citation type="submission" date="2018-05" db="EMBL/GenBank/DDBJ databases">
        <title>Evolution of GPA BGCs.</title>
        <authorList>
            <person name="Waglechner N."/>
            <person name="Wright G.D."/>
        </authorList>
    </citation>
    <scope>NUCLEOTIDE SEQUENCE [LARGE SCALE GENOMIC DNA]</scope>
    <source>
        <strain evidence="2 3">A82846</strain>
    </source>
</reference>
<accession>A0A428ZEW0</accession>
<proteinExistence type="predicted"/>
<evidence type="ECO:0000313" key="2">
    <source>
        <dbReference type="EMBL" id="RSM86599.1"/>
    </source>
</evidence>
<protein>
    <submittedName>
        <fullName evidence="2">Uncharacterized protein</fullName>
    </submittedName>
</protein>
<dbReference type="Proteomes" id="UP000287547">
    <property type="component" value="Unassembled WGS sequence"/>
</dbReference>
<feature type="region of interest" description="Disordered" evidence="1">
    <location>
        <begin position="1"/>
        <end position="61"/>
    </location>
</feature>
<organism evidence="2 3">
    <name type="scientific">Kibdelosporangium aridum</name>
    <dbReference type="NCBI Taxonomy" id="2030"/>
    <lineage>
        <taxon>Bacteria</taxon>
        <taxon>Bacillati</taxon>
        <taxon>Actinomycetota</taxon>
        <taxon>Actinomycetes</taxon>
        <taxon>Pseudonocardiales</taxon>
        <taxon>Pseudonocardiaceae</taxon>
        <taxon>Kibdelosporangium</taxon>
    </lineage>
</organism>
<comment type="caution">
    <text evidence="2">The sequence shown here is derived from an EMBL/GenBank/DDBJ whole genome shotgun (WGS) entry which is preliminary data.</text>
</comment>
<dbReference type="EMBL" id="QHKI01000008">
    <property type="protein sequence ID" value="RSM86599.1"/>
    <property type="molecule type" value="Genomic_DNA"/>
</dbReference>
<feature type="compositionally biased region" description="Basic and acidic residues" evidence="1">
    <location>
        <begin position="1"/>
        <end position="15"/>
    </location>
</feature>
<evidence type="ECO:0000313" key="3">
    <source>
        <dbReference type="Proteomes" id="UP000287547"/>
    </source>
</evidence>
<name>A0A428ZEW0_KIBAR</name>
<dbReference type="AlphaFoldDB" id="A0A428ZEW0"/>
<sequence>MTEGRFDQVHVDGIDRGLLTPPGDRVPGSVNLTDAFEPPPLATPATHPTTPSPQDPVRAPEAGLPAAKFDLITYFATECHPARHIHQ</sequence>
<evidence type="ECO:0000256" key="1">
    <source>
        <dbReference type="SAM" id="MobiDB-lite"/>
    </source>
</evidence>